<name>A0A8J7H6X9_9CYAN</name>
<evidence type="ECO:0008006" key="5">
    <source>
        <dbReference type="Google" id="ProtNLM"/>
    </source>
</evidence>
<evidence type="ECO:0000313" key="4">
    <source>
        <dbReference type="Proteomes" id="UP000599391"/>
    </source>
</evidence>
<reference evidence="3 4" key="1">
    <citation type="journal article" date="2021" name="Int. J. Syst. Evol. Microbiol.">
        <title>Amazonocrinis nigriterrae gen. nov., sp. nov., Atlanticothrix silvestris gen. nov., sp. nov. and Dendronalium phyllosphericum gen. nov., sp. nov., nostocacean cyanobacteria from Brazilian environments.</title>
        <authorList>
            <person name="Alvarenga D.O."/>
            <person name="Andreote A.P.D."/>
            <person name="Branco L.H.Z."/>
            <person name="Delbaje E."/>
            <person name="Cruz R.B."/>
            <person name="Varani A.M."/>
            <person name="Fiore M.F."/>
        </authorList>
    </citation>
    <scope>NUCLEOTIDE SEQUENCE [LARGE SCALE GENOMIC DNA]</scope>
    <source>
        <strain evidence="3 4">CENA357</strain>
    </source>
</reference>
<gene>
    <name evidence="3" type="ORF">I8751_06050</name>
</gene>
<sequence length="523" mass="58802">MNSWQKTVLDKLFFRGFTIFRWLITLVLILSLSSCGKKAVSQEVSLGYGEKSPQNSQISQQFSEVSPPDVLQELRSTLEAYRPQVTIVTPKADEVIPENTVTVSFQVKDLPIFKDPQWELGPHLHVILDNQPYIAVYDLNQPLVLPDLSPGTHTLRVFASRPWHESFKNEGAYAQTTFHIVTKTDDNNPDPTLPVLTYSRPKGDYGAEPILLDFYLTNAPLRLVAKDNFNDQIGDWRIRCTINGESFILDRWQAVHLKGFKPGKNWVKLEFLDNQGNPLKNAFNTTVRLINYQPKGKDTLSRIIRGELQADQVRGIVEQNYTQEIPVPAVEKTPEPQPIPETEVPEITPTQPEVIPTPEATELPQKVAPKAEKSRFGGFFNRPRPITQPSPSVTPTPSEILESPAPEPQPEVTPTPETPEVPEPAKPKSDEFFNSRPRPNVQPSPNLPPTLPEIIEPAVPEPTLQFPETTTEPQPEITPAPESTEVPEKQVTQPQTSRFSKYFQRRPNPTASPVPETTSIPEQ</sequence>
<feature type="compositionally biased region" description="Polar residues" evidence="1">
    <location>
        <begin position="507"/>
        <end position="523"/>
    </location>
</feature>
<dbReference type="PROSITE" id="PS51257">
    <property type="entry name" value="PROKAR_LIPOPROTEIN"/>
    <property type="match status" value="1"/>
</dbReference>
<evidence type="ECO:0000313" key="3">
    <source>
        <dbReference type="EMBL" id="MBH8551948.1"/>
    </source>
</evidence>
<evidence type="ECO:0000256" key="1">
    <source>
        <dbReference type="SAM" id="MobiDB-lite"/>
    </source>
</evidence>
<feature type="compositionally biased region" description="Low complexity" evidence="1">
    <location>
        <begin position="340"/>
        <end position="354"/>
    </location>
</feature>
<organism evidence="3 4">
    <name type="scientific">Atlanticothrix silvestris CENA357</name>
    <dbReference type="NCBI Taxonomy" id="1725252"/>
    <lineage>
        <taxon>Bacteria</taxon>
        <taxon>Bacillati</taxon>
        <taxon>Cyanobacteriota</taxon>
        <taxon>Cyanophyceae</taxon>
        <taxon>Nostocales</taxon>
        <taxon>Nodulariaceae</taxon>
        <taxon>Atlanticothrix</taxon>
        <taxon>Atlanticothrix silvestris</taxon>
    </lineage>
</organism>
<feature type="transmembrane region" description="Helical" evidence="2">
    <location>
        <begin position="12"/>
        <end position="32"/>
    </location>
</feature>
<protein>
    <recommendedName>
        <fullName evidence="5">FHA domain containing protein</fullName>
    </recommendedName>
</protein>
<feature type="compositionally biased region" description="Pro residues" evidence="1">
    <location>
        <begin position="405"/>
        <end position="422"/>
    </location>
</feature>
<dbReference type="Proteomes" id="UP000599391">
    <property type="component" value="Unassembled WGS sequence"/>
</dbReference>
<feature type="compositionally biased region" description="Basic and acidic residues" evidence="1">
    <location>
        <begin position="423"/>
        <end position="433"/>
    </location>
</feature>
<keyword evidence="2" id="KW-1133">Transmembrane helix</keyword>
<accession>A0A8J7H6X9</accession>
<keyword evidence="2" id="KW-0812">Transmembrane</keyword>
<dbReference type="AlphaFoldDB" id="A0A8J7H6X9"/>
<feature type="region of interest" description="Disordered" evidence="1">
    <location>
        <begin position="331"/>
        <end position="523"/>
    </location>
</feature>
<feature type="compositionally biased region" description="Polar residues" evidence="1">
    <location>
        <begin position="490"/>
        <end position="499"/>
    </location>
</feature>
<keyword evidence="4" id="KW-1185">Reference proteome</keyword>
<dbReference type="EMBL" id="JAECZB010000008">
    <property type="protein sequence ID" value="MBH8551948.1"/>
    <property type="molecule type" value="Genomic_DNA"/>
</dbReference>
<evidence type="ECO:0000256" key="2">
    <source>
        <dbReference type="SAM" id="Phobius"/>
    </source>
</evidence>
<feature type="compositionally biased region" description="Pro residues" evidence="1">
    <location>
        <begin position="440"/>
        <end position="451"/>
    </location>
</feature>
<dbReference type="RefSeq" id="WP_214438266.1">
    <property type="nucleotide sequence ID" value="NZ_JAECZB010000008.1"/>
</dbReference>
<comment type="caution">
    <text evidence="3">The sequence shown here is derived from an EMBL/GenBank/DDBJ whole genome shotgun (WGS) entry which is preliminary data.</text>
</comment>
<feature type="compositionally biased region" description="Low complexity" evidence="1">
    <location>
        <begin position="461"/>
        <end position="482"/>
    </location>
</feature>
<keyword evidence="2" id="KW-0472">Membrane</keyword>
<proteinExistence type="predicted"/>